<evidence type="ECO:0000313" key="4">
    <source>
        <dbReference type="Proteomes" id="UP000027219"/>
    </source>
</evidence>
<dbReference type="AlphaFoldDB" id="A0A066UZ13"/>
<evidence type="ECO:0000256" key="1">
    <source>
        <dbReference type="ARBA" id="ARBA00005953"/>
    </source>
</evidence>
<name>A0A066UZ13_9VIBR</name>
<evidence type="ECO:0000313" key="3">
    <source>
        <dbReference type="EMBL" id="KDN29474.1"/>
    </source>
</evidence>
<dbReference type="OrthoDB" id="9800856at2"/>
<organism evidence="3 4">
    <name type="scientific">Vibrio fortis</name>
    <dbReference type="NCBI Taxonomy" id="212667"/>
    <lineage>
        <taxon>Bacteria</taxon>
        <taxon>Pseudomonadati</taxon>
        <taxon>Pseudomonadota</taxon>
        <taxon>Gammaproteobacteria</taxon>
        <taxon>Vibrionales</taxon>
        <taxon>Vibrionaceae</taxon>
        <taxon>Vibrio</taxon>
    </lineage>
</organism>
<keyword evidence="2" id="KW-0378">Hydrolase</keyword>
<comment type="similarity">
    <text evidence="1">Belongs to the 4-hydroxybenzoyl-CoA thioesterase family.</text>
</comment>
<dbReference type="PANTHER" id="PTHR31793">
    <property type="entry name" value="4-HYDROXYBENZOYL-COA THIOESTERASE FAMILY MEMBER"/>
    <property type="match status" value="1"/>
</dbReference>
<dbReference type="STRING" id="212667.VFDL14_08000"/>
<dbReference type="InterPro" id="IPR029069">
    <property type="entry name" value="HotDog_dom_sf"/>
</dbReference>
<comment type="caution">
    <text evidence="3">The sequence shown here is derived from an EMBL/GenBank/DDBJ whole genome shotgun (WGS) entry which is preliminary data.</text>
</comment>
<dbReference type="PANTHER" id="PTHR31793:SF27">
    <property type="entry name" value="NOVEL THIOESTERASE SUPERFAMILY DOMAIN AND SAPOSIN A-TYPE DOMAIN CONTAINING PROTEIN (0610012H03RIK)"/>
    <property type="match status" value="1"/>
</dbReference>
<protein>
    <submittedName>
        <fullName evidence="3">4-hydroxybenzoyl-CoA thioesterase</fullName>
    </submittedName>
</protein>
<dbReference type="EMBL" id="JFFR01000006">
    <property type="protein sequence ID" value="KDN29474.1"/>
    <property type="molecule type" value="Genomic_DNA"/>
</dbReference>
<dbReference type="CDD" id="cd00586">
    <property type="entry name" value="4HBT"/>
    <property type="match status" value="1"/>
</dbReference>
<gene>
    <name evidence="3" type="ORF">VFDL14_08000</name>
</gene>
<dbReference type="InterPro" id="IPR050563">
    <property type="entry name" value="4-hydroxybenzoyl-CoA_TE"/>
</dbReference>
<dbReference type="Gene3D" id="3.10.129.10">
    <property type="entry name" value="Hotdog Thioesterase"/>
    <property type="match status" value="1"/>
</dbReference>
<accession>A0A066UZ13</accession>
<proteinExistence type="inferred from homology"/>
<reference evidence="3 4" key="1">
    <citation type="submission" date="2014-02" db="EMBL/GenBank/DDBJ databases">
        <title>Vibrio fortis Dalian14 Genome Sequencing.</title>
        <authorList>
            <person name="Wang Y."/>
            <person name="Song L."/>
            <person name="Liu G."/>
            <person name="Ding J."/>
        </authorList>
    </citation>
    <scope>NUCLEOTIDE SEQUENCE [LARGE SCALE GENOMIC DNA]</scope>
    <source>
        <strain evidence="3 4">Dalian14</strain>
    </source>
</reference>
<sequence length="164" mass="19182">MSDILHPLSAEVTIVTSFQDADPMGVIYHGNYFRFFEEARRIMMDKLKYNYHEMKDSGYMWPIIDTRVKYVKAIPFNHEITVTARLTEWENRLRVDYEIHDAKTGQRMTRAHTMQVAVAIETEEMCFASPSALTDKVEHWHQYGCLSEVHSFTANKEKSCHESA</sequence>
<keyword evidence="4" id="KW-1185">Reference proteome</keyword>
<dbReference type="SUPFAM" id="SSF54637">
    <property type="entry name" value="Thioesterase/thiol ester dehydrase-isomerase"/>
    <property type="match status" value="1"/>
</dbReference>
<dbReference type="Proteomes" id="UP000027219">
    <property type="component" value="Unassembled WGS sequence"/>
</dbReference>
<dbReference type="RefSeq" id="WP_032550093.1">
    <property type="nucleotide sequence ID" value="NZ_JBEEAX010000002.1"/>
</dbReference>
<dbReference type="Pfam" id="PF13279">
    <property type="entry name" value="4HBT_2"/>
    <property type="match status" value="1"/>
</dbReference>
<evidence type="ECO:0000256" key="2">
    <source>
        <dbReference type="ARBA" id="ARBA00022801"/>
    </source>
</evidence>
<dbReference type="GO" id="GO:0047617">
    <property type="term" value="F:fatty acyl-CoA hydrolase activity"/>
    <property type="evidence" value="ECO:0007669"/>
    <property type="project" value="TreeGrafter"/>
</dbReference>